<keyword evidence="2" id="KW-1185">Reference proteome</keyword>
<dbReference type="STRING" id="888268.A0A1E5WAB3"/>
<gene>
    <name evidence="1" type="ORF">BAE44_0004616</name>
</gene>
<evidence type="ECO:0000313" key="2">
    <source>
        <dbReference type="Proteomes" id="UP000095767"/>
    </source>
</evidence>
<dbReference type="EMBL" id="LWDX02015592">
    <property type="protein sequence ID" value="OEL34366.1"/>
    <property type="molecule type" value="Genomic_DNA"/>
</dbReference>
<name>A0A1E5WAB3_9POAL</name>
<protein>
    <submittedName>
        <fullName evidence="1">Uncharacterized protein</fullName>
    </submittedName>
</protein>
<comment type="caution">
    <text evidence="1">The sequence shown here is derived from an EMBL/GenBank/DDBJ whole genome shotgun (WGS) entry which is preliminary data.</text>
</comment>
<evidence type="ECO:0000313" key="1">
    <source>
        <dbReference type="EMBL" id="OEL34366.1"/>
    </source>
</evidence>
<proteinExistence type="predicted"/>
<dbReference type="AlphaFoldDB" id="A0A1E5WAB3"/>
<reference evidence="1 2" key="1">
    <citation type="submission" date="2016-09" db="EMBL/GenBank/DDBJ databases">
        <title>The draft genome of Dichanthelium oligosanthes: A C3 panicoid grass species.</title>
        <authorList>
            <person name="Studer A.J."/>
            <person name="Schnable J.C."/>
            <person name="Brutnell T.P."/>
        </authorList>
    </citation>
    <scope>NUCLEOTIDE SEQUENCE [LARGE SCALE GENOMIC DNA]</scope>
    <source>
        <strain evidence="2">cv. Kellogg 1175</strain>
        <tissue evidence="1">Leaf</tissue>
    </source>
</reference>
<dbReference type="Proteomes" id="UP000095767">
    <property type="component" value="Unassembled WGS sequence"/>
</dbReference>
<sequence>MPAPLILSAAVRPPAKIGRYKVNSEQVKSIAKFLKNHAGDLKDIIENILSATGGQKKGDKLDTEAADTAGLYIFSLSVGTSVLQNITGILDITSELVWAQ</sequence>
<organism evidence="1 2">
    <name type="scientific">Dichanthelium oligosanthes</name>
    <dbReference type="NCBI Taxonomy" id="888268"/>
    <lineage>
        <taxon>Eukaryota</taxon>
        <taxon>Viridiplantae</taxon>
        <taxon>Streptophyta</taxon>
        <taxon>Embryophyta</taxon>
        <taxon>Tracheophyta</taxon>
        <taxon>Spermatophyta</taxon>
        <taxon>Magnoliopsida</taxon>
        <taxon>Liliopsida</taxon>
        <taxon>Poales</taxon>
        <taxon>Poaceae</taxon>
        <taxon>PACMAD clade</taxon>
        <taxon>Panicoideae</taxon>
        <taxon>Panicodae</taxon>
        <taxon>Paniceae</taxon>
        <taxon>Dichantheliinae</taxon>
        <taxon>Dichanthelium</taxon>
    </lineage>
</organism>
<accession>A0A1E5WAB3</accession>